<evidence type="ECO:0000313" key="3">
    <source>
        <dbReference type="Proteomes" id="UP000243451"/>
    </source>
</evidence>
<feature type="transmembrane region" description="Helical" evidence="1">
    <location>
        <begin position="46"/>
        <end position="75"/>
    </location>
</feature>
<protein>
    <submittedName>
        <fullName evidence="2">Uncharacterized protein</fullName>
    </submittedName>
</protein>
<name>A0A2P4EWX9_9GAMM</name>
<dbReference type="RefSeq" id="WP_104737556.1">
    <property type="nucleotide sequence ID" value="NZ_BMHR01000003.1"/>
</dbReference>
<evidence type="ECO:0000256" key="1">
    <source>
        <dbReference type="SAM" id="Phobius"/>
    </source>
</evidence>
<keyword evidence="1" id="KW-1133">Transmembrane helix</keyword>
<keyword evidence="1" id="KW-0812">Transmembrane</keyword>
<sequence>MDELKHSGIGIASFVLSIVSAILIFLLIIFAGVLETTTPGGMDEESAVAIVVGLLLFLFMGMSLVGFGLGIGGLVQKGRNKIFAILGTVFSGLTIVGAVMLLLLGMSMA</sequence>
<keyword evidence="3" id="KW-1185">Reference proteome</keyword>
<organism evidence="2 3">
    <name type="scientific">Halopseudomonas oceani</name>
    <dbReference type="NCBI Taxonomy" id="1708783"/>
    <lineage>
        <taxon>Bacteria</taxon>
        <taxon>Pseudomonadati</taxon>
        <taxon>Pseudomonadota</taxon>
        <taxon>Gammaproteobacteria</taxon>
        <taxon>Pseudomonadales</taxon>
        <taxon>Pseudomonadaceae</taxon>
        <taxon>Halopseudomonas</taxon>
    </lineage>
</organism>
<proteinExistence type="predicted"/>
<reference evidence="2 3" key="1">
    <citation type="submission" date="2018-01" db="EMBL/GenBank/DDBJ databases">
        <title>Draft genome of the type strain Pseudomonas oceani DSM 100277 isolated from the deep water in Okinawa trough, northwestern Pacific Ocean.</title>
        <authorList>
            <person name="Gomila M."/>
            <person name="Mulet M."/>
            <person name="Garcia-Valdes E."/>
            <person name="Lalucat J."/>
        </authorList>
    </citation>
    <scope>NUCLEOTIDE SEQUENCE [LARGE SCALE GENOMIC DNA]</scope>
    <source>
        <strain evidence="2 3">DSM 100277</strain>
    </source>
</reference>
<comment type="caution">
    <text evidence="2">The sequence shown here is derived from an EMBL/GenBank/DDBJ whole genome shotgun (WGS) entry which is preliminary data.</text>
</comment>
<dbReference type="EMBL" id="PPSK01000004">
    <property type="protein sequence ID" value="POB04509.1"/>
    <property type="molecule type" value="Genomic_DNA"/>
</dbReference>
<feature type="transmembrane region" description="Helical" evidence="1">
    <location>
        <begin position="12"/>
        <end position="34"/>
    </location>
</feature>
<evidence type="ECO:0000313" key="2">
    <source>
        <dbReference type="EMBL" id="POB04509.1"/>
    </source>
</evidence>
<dbReference type="Proteomes" id="UP000243451">
    <property type="component" value="Unassembled WGS sequence"/>
</dbReference>
<dbReference type="AlphaFoldDB" id="A0A2P4EWX9"/>
<accession>A0A2P4EWX9</accession>
<keyword evidence="1" id="KW-0472">Membrane</keyword>
<gene>
    <name evidence="2" type="ORF">C1949_05925</name>
</gene>
<dbReference type="OrthoDB" id="7029557at2"/>
<feature type="transmembrane region" description="Helical" evidence="1">
    <location>
        <begin position="82"/>
        <end position="106"/>
    </location>
</feature>